<dbReference type="RefSeq" id="WP_013898770.1">
    <property type="nucleotide sequence ID" value="NC_015676.1"/>
</dbReference>
<evidence type="ECO:0000256" key="12">
    <source>
        <dbReference type="PIRSR" id="PIRSR000445-4"/>
    </source>
</evidence>
<keyword evidence="18" id="KW-1185">Reference proteome</keyword>
<keyword evidence="5 8" id="KW-0560">Oxidoreductase</keyword>
<evidence type="ECO:0000256" key="4">
    <source>
        <dbReference type="ARBA" id="ARBA00022857"/>
    </source>
</evidence>
<dbReference type="InterPro" id="IPR018214">
    <property type="entry name" value="GluRdtase_CS"/>
</dbReference>
<dbReference type="SUPFAM" id="SSF69742">
    <property type="entry name" value="Glutamyl tRNA-reductase catalytic, N-terminal domain"/>
    <property type="match status" value="1"/>
</dbReference>
<evidence type="ECO:0000259" key="14">
    <source>
        <dbReference type="Pfam" id="PF00745"/>
    </source>
</evidence>
<organism evidence="17 18">
    <name type="scientific">Methanosalsum zhilinae (strain DSM 4017 / NBRC 107636 / OCM 62 / WeN5)</name>
    <name type="common">Methanohalophilus zhilinae</name>
    <dbReference type="NCBI Taxonomy" id="679901"/>
    <lineage>
        <taxon>Archaea</taxon>
        <taxon>Methanobacteriati</taxon>
        <taxon>Methanobacteriota</taxon>
        <taxon>Stenosarchaea group</taxon>
        <taxon>Methanomicrobia</taxon>
        <taxon>Methanosarcinales</taxon>
        <taxon>Methanosarcinaceae</taxon>
        <taxon>Methanosalsum</taxon>
    </lineage>
</organism>
<evidence type="ECO:0000259" key="16">
    <source>
        <dbReference type="Pfam" id="PF05201"/>
    </source>
</evidence>
<dbReference type="InterPro" id="IPR000343">
    <property type="entry name" value="4pyrrol_synth_GluRdtase"/>
</dbReference>
<feature type="binding site" evidence="8 10">
    <location>
        <position position="101"/>
    </location>
    <ligand>
        <name>substrate</name>
    </ligand>
</feature>
<dbReference type="GO" id="GO:0050661">
    <property type="term" value="F:NADP binding"/>
    <property type="evidence" value="ECO:0007669"/>
    <property type="project" value="InterPro"/>
</dbReference>
<sequence>MTEIASMVITHAKACVEEMECALHDHDLEDILKHLHSQEHIEECVVLKTCNRVEIYVVSSEGINVLAQFAEEMGIPSRIVEFHEHDDSLDHLLRLACGLESMIVGEDQILGQIKELYLTAKKAGATGQILDTAFRKATQVGKRVRNETNINKGAVSIGSAAVDLAEEIIGNLRGKRILVIGAGEMGTLVARALTNREIDVIYIANRTFKRAQILASELGGMAVPYDYVRDCIKSADVVISATAAPHYVLTKNIVEQAMKEREQPLLLIDIANPRDIEDDVGDIPNVNLHNIDSLRVINEKNIRMRMEEAKKAEILIKQERELLDIQYKRQKADGIISKLYSELYSVRENEKTRAINRLSAYHTIGEIETSVIDDLTHALVNKILAEPTKVLRAAAENGDDELLESVCRLFDVDTENK</sequence>
<dbReference type="InterPro" id="IPR036291">
    <property type="entry name" value="NAD(P)-bd_dom_sf"/>
</dbReference>
<feature type="binding site" evidence="8 10">
    <location>
        <begin position="49"/>
        <end position="52"/>
    </location>
    <ligand>
        <name>substrate</name>
    </ligand>
</feature>
<evidence type="ECO:0000256" key="5">
    <source>
        <dbReference type="ARBA" id="ARBA00023002"/>
    </source>
</evidence>
<dbReference type="CDD" id="cd05213">
    <property type="entry name" value="NAD_bind_Glutamyl_tRNA_reduct"/>
    <property type="match status" value="1"/>
</dbReference>
<comment type="miscellaneous">
    <text evidence="8">During catalysis, the active site Cys acts as a nucleophile attacking the alpha-carbonyl group of tRNA-bound glutamate with the formation of a thioester intermediate between enzyme and glutamate, and the concomitant release of tRNA(Glu). The thioester intermediate is finally reduced by direct hydride transfer from NADPH, to form the product GSA.</text>
</comment>
<dbReference type="EC" id="1.2.1.70" evidence="3 8"/>
<dbReference type="InterPro" id="IPR036343">
    <property type="entry name" value="GluRdtase_N_sf"/>
</dbReference>
<feature type="binding site" evidence="8 10">
    <location>
        <position position="112"/>
    </location>
    <ligand>
        <name>substrate</name>
    </ligand>
</feature>
<dbReference type="Gene3D" id="3.40.50.720">
    <property type="entry name" value="NAD(P)-binding Rossmann-like Domain"/>
    <property type="match status" value="1"/>
</dbReference>
<dbReference type="HAMAP" id="MF_00087">
    <property type="entry name" value="Glu_tRNA_reductase"/>
    <property type="match status" value="1"/>
</dbReference>
<dbReference type="PANTHER" id="PTHR43013:SF1">
    <property type="entry name" value="GLUTAMYL-TRNA REDUCTASE"/>
    <property type="match status" value="1"/>
</dbReference>
<dbReference type="FunFam" id="3.40.50.720:FF:000031">
    <property type="entry name" value="Glutamyl-tRNA reductase"/>
    <property type="match status" value="1"/>
</dbReference>
<evidence type="ECO:0000256" key="6">
    <source>
        <dbReference type="ARBA" id="ARBA00023244"/>
    </source>
</evidence>
<dbReference type="NCBIfam" id="TIGR01035">
    <property type="entry name" value="hemA"/>
    <property type="match status" value="1"/>
</dbReference>
<comment type="domain">
    <text evidence="8">Possesses an unusual extended V-shaped dimeric structure with each monomer consisting of three distinct domains arranged along a curved 'spinal' alpha-helix. The N-terminal catalytic domain specifically recognizes the glutamate moiety of the substrate. The second domain is the NADPH-binding domain, and the third C-terminal domain is responsible for dimerization.</text>
</comment>
<evidence type="ECO:0000259" key="15">
    <source>
        <dbReference type="Pfam" id="PF01488"/>
    </source>
</evidence>
<evidence type="ECO:0000256" key="13">
    <source>
        <dbReference type="RuleBase" id="RU000584"/>
    </source>
</evidence>
<evidence type="ECO:0000313" key="18">
    <source>
        <dbReference type="Proteomes" id="UP000006622"/>
    </source>
</evidence>
<dbReference type="InterPro" id="IPR006151">
    <property type="entry name" value="Shikm_DH/Glu-tRNA_Rdtase"/>
</dbReference>
<evidence type="ECO:0000256" key="2">
    <source>
        <dbReference type="ARBA" id="ARBA00005916"/>
    </source>
</evidence>
<protein>
    <recommendedName>
        <fullName evidence="3 8">Glutamyl-tRNA reductase</fullName>
        <shortName evidence="8">GluTR</shortName>
        <ecNumber evidence="3 8">1.2.1.70</ecNumber>
    </recommendedName>
</protein>
<dbReference type="SUPFAM" id="SSF51735">
    <property type="entry name" value="NAD(P)-binding Rossmann-fold domains"/>
    <property type="match status" value="1"/>
</dbReference>
<dbReference type="STRING" id="679901.Mzhil_1494"/>
<dbReference type="FunFam" id="3.30.460.30:FF:000001">
    <property type="entry name" value="Glutamyl-tRNA reductase"/>
    <property type="match status" value="1"/>
</dbReference>
<dbReference type="PANTHER" id="PTHR43013">
    <property type="entry name" value="GLUTAMYL-TRNA REDUCTASE"/>
    <property type="match status" value="1"/>
</dbReference>
<dbReference type="InterPro" id="IPR036453">
    <property type="entry name" value="GluRdtase_dimer_dom_sf"/>
</dbReference>
<feature type="binding site" evidence="8 11">
    <location>
        <begin position="181"/>
        <end position="186"/>
    </location>
    <ligand>
        <name>NADP(+)</name>
        <dbReference type="ChEBI" id="CHEBI:58349"/>
    </ligand>
</feature>
<gene>
    <name evidence="8" type="primary">hemA</name>
    <name evidence="17" type="ordered locus">Mzhil_1494</name>
</gene>
<reference evidence="17" key="1">
    <citation type="submission" date="2010-07" db="EMBL/GenBank/DDBJ databases">
        <title>The complete genome of Methanosalsum zhilinae DSM 4017.</title>
        <authorList>
            <consortium name="US DOE Joint Genome Institute (JGI-PGF)"/>
            <person name="Lucas S."/>
            <person name="Copeland A."/>
            <person name="Lapidus A."/>
            <person name="Glavina del Rio T."/>
            <person name="Dalin E."/>
            <person name="Tice H."/>
            <person name="Bruce D."/>
            <person name="Goodwin L."/>
            <person name="Pitluck S."/>
            <person name="Kyrpides N."/>
            <person name="Mavromatis K."/>
            <person name="Ovchinnikova G."/>
            <person name="Daligault H."/>
            <person name="Detter J.C."/>
            <person name="Han C."/>
            <person name="Tapia R."/>
            <person name="Larimer F."/>
            <person name="Land M."/>
            <person name="Hauser L."/>
            <person name="Markowitz V."/>
            <person name="Cheng J.-F."/>
            <person name="Hugenholtz P."/>
            <person name="Woyke T."/>
            <person name="Wu D."/>
            <person name="Spring S."/>
            <person name="Schueler E."/>
            <person name="Brambilla E."/>
            <person name="Klenk H.-P."/>
            <person name="Eisen J.A."/>
        </authorList>
    </citation>
    <scope>NUCLEOTIDE SEQUENCE</scope>
    <source>
        <strain evidence="17">DSM 4017</strain>
    </source>
</reference>
<dbReference type="Proteomes" id="UP000006622">
    <property type="component" value="Chromosome"/>
</dbReference>
<feature type="active site" description="Nucleophile" evidence="8 9">
    <location>
        <position position="50"/>
    </location>
</feature>
<dbReference type="GO" id="GO:0019353">
    <property type="term" value="P:protoporphyrinogen IX biosynthetic process from glutamate"/>
    <property type="evidence" value="ECO:0007669"/>
    <property type="project" value="TreeGrafter"/>
</dbReference>
<evidence type="ECO:0000256" key="1">
    <source>
        <dbReference type="ARBA" id="ARBA00005059"/>
    </source>
</evidence>
<evidence type="ECO:0000256" key="3">
    <source>
        <dbReference type="ARBA" id="ARBA00012970"/>
    </source>
</evidence>
<dbReference type="InterPro" id="IPR015895">
    <property type="entry name" value="4pyrrol_synth_GluRdtase_N"/>
</dbReference>
<dbReference type="KEGG" id="mzh:Mzhil_1494"/>
<dbReference type="PIRSF" id="PIRSF000445">
    <property type="entry name" value="4pyrrol_synth_GluRdtase"/>
    <property type="match status" value="1"/>
</dbReference>
<accession>F7XP41</accession>
<evidence type="ECO:0000256" key="11">
    <source>
        <dbReference type="PIRSR" id="PIRSR000445-3"/>
    </source>
</evidence>
<dbReference type="Pfam" id="PF00745">
    <property type="entry name" value="GlutR_dimer"/>
    <property type="match status" value="1"/>
</dbReference>
<comment type="pathway">
    <text evidence="1 8 13">Porphyrin-containing compound metabolism; protoporphyrin-IX biosynthesis; 5-aminolevulinate from L-glutamyl-tRNA(Glu): step 1/2.</text>
</comment>
<evidence type="ECO:0000313" key="17">
    <source>
        <dbReference type="EMBL" id="AEH61333.1"/>
    </source>
</evidence>
<feature type="domain" description="Tetrapyrrole biosynthesis glutamyl-tRNA reductase dimerisation" evidence="14">
    <location>
        <begin position="311"/>
        <end position="411"/>
    </location>
</feature>
<dbReference type="AlphaFoldDB" id="F7XP41"/>
<comment type="subunit">
    <text evidence="8">Homodimer.</text>
</comment>
<dbReference type="SUPFAM" id="SSF69075">
    <property type="entry name" value="Glutamyl tRNA-reductase dimerization domain"/>
    <property type="match status" value="1"/>
</dbReference>
<dbReference type="EMBL" id="CP002101">
    <property type="protein sequence ID" value="AEH61333.1"/>
    <property type="molecule type" value="Genomic_DNA"/>
</dbReference>
<evidence type="ECO:0000256" key="9">
    <source>
        <dbReference type="PIRSR" id="PIRSR000445-1"/>
    </source>
</evidence>
<keyword evidence="4 8" id="KW-0521">NADP</keyword>
<dbReference type="Pfam" id="PF05201">
    <property type="entry name" value="GlutR_N"/>
    <property type="match status" value="1"/>
</dbReference>
<dbReference type="PROSITE" id="PS00747">
    <property type="entry name" value="GLUTR"/>
    <property type="match status" value="1"/>
</dbReference>
<feature type="domain" description="Quinate/shikimate 5-dehydrogenase/glutamyl-tRNA reductase" evidence="15">
    <location>
        <begin position="163"/>
        <end position="296"/>
    </location>
</feature>
<comment type="similarity">
    <text evidence="2 8 13">Belongs to the glutamyl-tRNA reductase family.</text>
</comment>
<evidence type="ECO:0000256" key="10">
    <source>
        <dbReference type="PIRSR" id="PIRSR000445-2"/>
    </source>
</evidence>
<proteinExistence type="inferred from homology"/>
<evidence type="ECO:0000256" key="7">
    <source>
        <dbReference type="ARBA" id="ARBA00047464"/>
    </source>
</evidence>
<dbReference type="UniPathway" id="UPA00251">
    <property type="reaction ID" value="UER00316"/>
</dbReference>
<comment type="catalytic activity">
    <reaction evidence="7 8 13">
        <text>(S)-4-amino-5-oxopentanoate + tRNA(Glu) + NADP(+) = L-glutamyl-tRNA(Glu) + NADPH + H(+)</text>
        <dbReference type="Rhea" id="RHEA:12344"/>
        <dbReference type="Rhea" id="RHEA-COMP:9663"/>
        <dbReference type="Rhea" id="RHEA-COMP:9680"/>
        <dbReference type="ChEBI" id="CHEBI:15378"/>
        <dbReference type="ChEBI" id="CHEBI:57501"/>
        <dbReference type="ChEBI" id="CHEBI:57783"/>
        <dbReference type="ChEBI" id="CHEBI:58349"/>
        <dbReference type="ChEBI" id="CHEBI:78442"/>
        <dbReference type="ChEBI" id="CHEBI:78520"/>
        <dbReference type="EC" id="1.2.1.70"/>
    </reaction>
</comment>
<comment type="function">
    <text evidence="8">Catalyzes the NADPH-dependent reduction of glutamyl-tRNA(Glu) to glutamate 1-semialdehyde (GSA).</text>
</comment>
<dbReference type="GO" id="GO:0008883">
    <property type="term" value="F:glutamyl-tRNA reductase activity"/>
    <property type="evidence" value="ECO:0007669"/>
    <property type="project" value="UniProtKB-UniRule"/>
</dbReference>
<name>F7XP41_METZD</name>
<dbReference type="Pfam" id="PF01488">
    <property type="entry name" value="Shikimate_DH"/>
    <property type="match status" value="1"/>
</dbReference>
<dbReference type="HOGENOM" id="CLU_035113_0_0_2"/>
<keyword evidence="6 8" id="KW-0627">Porphyrin biosynthesis</keyword>
<dbReference type="InterPro" id="IPR015896">
    <property type="entry name" value="4pyrrol_synth_GluRdtase_dimer"/>
</dbReference>
<evidence type="ECO:0000256" key="8">
    <source>
        <dbReference type="HAMAP-Rule" id="MF_00087"/>
    </source>
</evidence>
<feature type="site" description="Important for activity" evidence="8 12">
    <location>
        <position position="91"/>
    </location>
</feature>
<feature type="binding site" evidence="8 10">
    <location>
        <begin position="106"/>
        <end position="108"/>
    </location>
    <ligand>
        <name>substrate</name>
    </ligand>
</feature>
<dbReference type="OrthoDB" id="4562at2157"/>
<dbReference type="GeneID" id="10823131"/>
<feature type="domain" description="Glutamyl-tRNA reductase N-terminal" evidence="16">
    <location>
        <begin position="9"/>
        <end position="148"/>
    </location>
</feature>
<dbReference type="Gene3D" id="3.30.460.30">
    <property type="entry name" value="Glutamyl-tRNA reductase, N-terminal domain"/>
    <property type="match status" value="1"/>
</dbReference>